<dbReference type="EMBL" id="CP063361">
    <property type="protein sequence ID" value="UOD31869.1"/>
    <property type="molecule type" value="Genomic_DNA"/>
</dbReference>
<dbReference type="Pfam" id="PF10816">
    <property type="entry name" value="DUF2760"/>
    <property type="match status" value="1"/>
</dbReference>
<evidence type="ECO:0000259" key="1">
    <source>
        <dbReference type="Pfam" id="PF10816"/>
    </source>
</evidence>
<sequence length="205" mass="21507">MIDSSPNSNHPSHDNNPPSFLRRIPIAFGAFFGALSDGGFAGRIERVRDGMPVPPPAPVAPVAAAPAPAPVPAPKPPAAPTPDTALQLLSLLQRDARLIDFTQENLSGFSDADIGAAARVVHEGCAKVLREHFTIVPVRDEAEGSRVTLNEGFDARAVRLTGNVVGKAPFNGSISHRGWRAADVRLPTLAAGHDATVLAQAEVEL</sequence>
<dbReference type="Proteomes" id="UP000831532">
    <property type="component" value="Chromosome"/>
</dbReference>
<accession>A0ABY4AD25</accession>
<proteinExistence type="predicted"/>
<protein>
    <submittedName>
        <fullName evidence="2">DUF2760 domain-containing protein</fullName>
    </submittedName>
</protein>
<dbReference type="RefSeq" id="WP_243492957.1">
    <property type="nucleotide sequence ID" value="NZ_CP063361.1"/>
</dbReference>
<evidence type="ECO:0000313" key="2">
    <source>
        <dbReference type="EMBL" id="UOD31869.1"/>
    </source>
</evidence>
<organism evidence="2 3">
    <name type="scientific">Massilia violaceinigra</name>
    <dbReference type="NCBI Taxonomy" id="2045208"/>
    <lineage>
        <taxon>Bacteria</taxon>
        <taxon>Pseudomonadati</taxon>
        <taxon>Pseudomonadota</taxon>
        <taxon>Betaproteobacteria</taxon>
        <taxon>Burkholderiales</taxon>
        <taxon>Oxalobacteraceae</taxon>
        <taxon>Telluria group</taxon>
        <taxon>Massilia</taxon>
    </lineage>
</organism>
<name>A0ABY4AD25_9BURK</name>
<dbReference type="InterPro" id="IPR021212">
    <property type="entry name" value="DUF2760"/>
</dbReference>
<gene>
    <name evidence="2" type="ORF">INH39_09460</name>
</gene>
<reference evidence="2 3" key="1">
    <citation type="submission" date="2020-10" db="EMBL/GenBank/DDBJ databases">
        <title>Genome analysis of Massilia species.</title>
        <authorList>
            <person name="Jung D.-H."/>
        </authorList>
    </citation>
    <scope>NUCLEOTIDE SEQUENCE [LARGE SCALE GENOMIC DNA]</scope>
    <source>
        <strain evidence="3">sipir</strain>
    </source>
</reference>
<keyword evidence="3" id="KW-1185">Reference proteome</keyword>
<feature type="domain" description="DUF2760" evidence="1">
    <location>
        <begin position="82"/>
        <end position="204"/>
    </location>
</feature>
<evidence type="ECO:0000313" key="3">
    <source>
        <dbReference type="Proteomes" id="UP000831532"/>
    </source>
</evidence>